<feature type="region of interest" description="Disordered" evidence="1">
    <location>
        <begin position="94"/>
        <end position="125"/>
    </location>
</feature>
<evidence type="ECO:0000313" key="3">
    <source>
        <dbReference type="Proteomes" id="UP001251948"/>
    </source>
</evidence>
<comment type="caution">
    <text evidence="2">The sequence shown here is derived from an EMBL/GenBank/DDBJ whole genome shotgun (WGS) entry which is preliminary data.</text>
</comment>
<dbReference type="CDD" id="cd14744">
    <property type="entry name" value="PAAR_CT_2"/>
    <property type="match status" value="1"/>
</dbReference>
<accession>A0AAJ2JAW5</accession>
<evidence type="ECO:0000313" key="2">
    <source>
        <dbReference type="EMBL" id="MDT3467642.1"/>
    </source>
</evidence>
<feature type="compositionally biased region" description="Low complexity" evidence="1">
    <location>
        <begin position="94"/>
        <end position="110"/>
    </location>
</feature>
<evidence type="ECO:0000256" key="1">
    <source>
        <dbReference type="SAM" id="MobiDB-lite"/>
    </source>
</evidence>
<sequence length="375" mass="41100">MARLFIVVGDRLSSGGSVLTGSPFTDIEGRPMARVGDRTICAAHGPGTIITGDATLIVDGNAAARHGDRTSCGCWLIAGRQNLVFVDQGVASAPSAQAPPTATTRQAGATSNIPAESPDRRSTLRSRRRASVCWAEDHEIEVATNAHGRYYLVHDENGNPLDLSLQRKFEISVPLKSTGDVQVLVRIKATAVRTGSGAGATVSQEDMDAAKSRLEAGIQTLWNNKFTLEISDAPCGIRTFPIVFKVEWVARGHHYAMNVSPSQLREHVVNMNINVWKETTTWTFAHEYAHCFGVADEYSYDRMNTWTLRYYRPDGTLSPDALQIPANKADDDPGATINSTQNNTSVELRHAWQIALEVQEFLARHTGRRIECSVR</sequence>
<protein>
    <submittedName>
        <fullName evidence="2">PAAR domain-containing protein</fullName>
    </submittedName>
</protein>
<dbReference type="InterPro" id="IPR008727">
    <property type="entry name" value="PAAR_motif"/>
</dbReference>
<dbReference type="Gene3D" id="2.60.200.60">
    <property type="match status" value="1"/>
</dbReference>
<name>A0AAJ2JAW5_STEMA</name>
<gene>
    <name evidence="2" type="ORF">ROV92_06485</name>
</gene>
<proteinExistence type="predicted"/>
<reference evidence="2" key="1">
    <citation type="submission" date="2023-07" db="EMBL/GenBank/DDBJ databases">
        <title>Comparative genomics of clinical Stenotrophomonas maltophilia isolates reveals regions of diversity which correlate with colonization and persistence in vivo.</title>
        <authorList>
            <person name="Mcdaniel M.S."/>
            <person name="Swords W.E."/>
            <person name="Sumpter N.A."/>
            <person name="Lindgren N.R."/>
            <person name="Billiot C.E."/>
        </authorList>
    </citation>
    <scope>NUCLEOTIDE SEQUENCE</scope>
    <source>
        <strain evidence="2">Ism4</strain>
    </source>
</reference>
<organism evidence="2 3">
    <name type="scientific">Stenotrophomonas maltophilia</name>
    <name type="common">Pseudomonas maltophilia</name>
    <name type="synonym">Xanthomonas maltophilia</name>
    <dbReference type="NCBI Taxonomy" id="40324"/>
    <lineage>
        <taxon>Bacteria</taxon>
        <taxon>Pseudomonadati</taxon>
        <taxon>Pseudomonadota</taxon>
        <taxon>Gammaproteobacteria</taxon>
        <taxon>Lysobacterales</taxon>
        <taxon>Lysobacteraceae</taxon>
        <taxon>Stenotrophomonas</taxon>
        <taxon>Stenotrophomonas maltophilia group</taxon>
    </lineage>
</organism>
<dbReference type="EMBL" id="JAVSKO010000002">
    <property type="protein sequence ID" value="MDT3467642.1"/>
    <property type="molecule type" value="Genomic_DNA"/>
</dbReference>
<dbReference type="Pfam" id="PF05488">
    <property type="entry name" value="PAAR_motif"/>
    <property type="match status" value="1"/>
</dbReference>
<dbReference type="RefSeq" id="WP_308308187.1">
    <property type="nucleotide sequence ID" value="NZ_JAVSKO010000002.1"/>
</dbReference>
<dbReference type="AlphaFoldDB" id="A0AAJ2JAW5"/>
<dbReference type="Proteomes" id="UP001251948">
    <property type="component" value="Unassembled WGS sequence"/>
</dbReference>